<evidence type="ECO:0000313" key="1">
    <source>
        <dbReference type="EMBL" id="KKM99713.1"/>
    </source>
</evidence>
<dbReference type="AlphaFoldDB" id="A0A0F9M1W8"/>
<organism evidence="1">
    <name type="scientific">marine sediment metagenome</name>
    <dbReference type="NCBI Taxonomy" id="412755"/>
    <lineage>
        <taxon>unclassified sequences</taxon>
        <taxon>metagenomes</taxon>
        <taxon>ecological metagenomes</taxon>
    </lineage>
</organism>
<gene>
    <name evidence="1" type="ORF">LCGC14_1145190</name>
</gene>
<protein>
    <submittedName>
        <fullName evidence="1">Uncharacterized protein</fullName>
    </submittedName>
</protein>
<sequence length="66" mass="7640">MSKSDAGKGSRYRPVDRKKWDAWWDEYEANKEKQAEVIPEGTLSDLLNDEKYREKAGLPNDPKSVI</sequence>
<dbReference type="EMBL" id="LAZR01005465">
    <property type="protein sequence ID" value="KKM99713.1"/>
    <property type="molecule type" value="Genomic_DNA"/>
</dbReference>
<proteinExistence type="predicted"/>
<reference evidence="1" key="1">
    <citation type="journal article" date="2015" name="Nature">
        <title>Complex archaea that bridge the gap between prokaryotes and eukaryotes.</title>
        <authorList>
            <person name="Spang A."/>
            <person name="Saw J.H."/>
            <person name="Jorgensen S.L."/>
            <person name="Zaremba-Niedzwiedzka K."/>
            <person name="Martijn J."/>
            <person name="Lind A.E."/>
            <person name="van Eijk R."/>
            <person name="Schleper C."/>
            <person name="Guy L."/>
            <person name="Ettema T.J."/>
        </authorList>
    </citation>
    <scope>NUCLEOTIDE SEQUENCE</scope>
</reference>
<name>A0A0F9M1W8_9ZZZZ</name>
<accession>A0A0F9M1W8</accession>
<comment type="caution">
    <text evidence="1">The sequence shown here is derived from an EMBL/GenBank/DDBJ whole genome shotgun (WGS) entry which is preliminary data.</text>
</comment>